<comment type="caution">
    <text evidence="1">The sequence shown here is derived from an EMBL/GenBank/DDBJ whole genome shotgun (WGS) entry which is preliminary data.</text>
</comment>
<protein>
    <submittedName>
        <fullName evidence="1">Uncharacterized protein</fullName>
    </submittedName>
</protein>
<gene>
    <name evidence="1" type="ORF">RhiirA5_414860</name>
</gene>
<dbReference type="AlphaFoldDB" id="A0A2N0PT67"/>
<accession>A0A2N0PT67</accession>
<dbReference type="EMBL" id="LLXJ01000411">
    <property type="protein sequence ID" value="PKC10032.1"/>
    <property type="molecule type" value="Genomic_DNA"/>
</dbReference>
<dbReference type="Proteomes" id="UP000232722">
    <property type="component" value="Unassembled WGS sequence"/>
</dbReference>
<name>A0A2N0PT67_9GLOM</name>
<evidence type="ECO:0000313" key="1">
    <source>
        <dbReference type="EMBL" id="PKC10032.1"/>
    </source>
</evidence>
<reference evidence="1 2" key="1">
    <citation type="submission" date="2016-04" db="EMBL/GenBank/DDBJ databases">
        <title>Genome analyses suggest a sexual origin of heterokaryosis in a supposedly ancient asexual fungus.</title>
        <authorList>
            <person name="Ropars J."/>
            <person name="Sedzielewska K."/>
            <person name="Noel J."/>
            <person name="Charron P."/>
            <person name="Farinelli L."/>
            <person name="Marton T."/>
            <person name="Kruger M."/>
            <person name="Pelin A."/>
            <person name="Brachmann A."/>
            <person name="Corradi N."/>
        </authorList>
    </citation>
    <scope>NUCLEOTIDE SEQUENCE [LARGE SCALE GENOMIC DNA]</scope>
    <source>
        <strain evidence="1 2">A5</strain>
    </source>
</reference>
<organism evidence="1 2">
    <name type="scientific">Rhizophagus irregularis</name>
    <dbReference type="NCBI Taxonomy" id="588596"/>
    <lineage>
        <taxon>Eukaryota</taxon>
        <taxon>Fungi</taxon>
        <taxon>Fungi incertae sedis</taxon>
        <taxon>Mucoromycota</taxon>
        <taxon>Glomeromycotina</taxon>
        <taxon>Glomeromycetes</taxon>
        <taxon>Glomerales</taxon>
        <taxon>Glomeraceae</taxon>
        <taxon>Rhizophagus</taxon>
    </lineage>
</organism>
<proteinExistence type="predicted"/>
<evidence type="ECO:0000313" key="2">
    <source>
        <dbReference type="Proteomes" id="UP000232722"/>
    </source>
</evidence>
<reference evidence="1 2" key="2">
    <citation type="submission" date="2017-09" db="EMBL/GenBank/DDBJ databases">
        <title>Extensive intraspecific genome diversity in a model arbuscular mycorrhizal fungus.</title>
        <authorList>
            <person name="Chen E.C."/>
            <person name="Morin E."/>
            <person name="Beaudet D."/>
            <person name="Noel J."/>
            <person name="Ndikumana S."/>
            <person name="Charron P."/>
            <person name="St-Onge C."/>
            <person name="Giorgi J."/>
            <person name="Grigoriev I.V."/>
            <person name="Roux C."/>
            <person name="Martin F.M."/>
            <person name="Corradi N."/>
        </authorList>
    </citation>
    <scope>NUCLEOTIDE SEQUENCE [LARGE SCALE GENOMIC DNA]</scope>
    <source>
        <strain evidence="1 2">A5</strain>
    </source>
</reference>
<sequence>MHGGCYPVGAREYDCQKEFDDVKITDFKWPKYSPILNITIYVPYGPNGVDFNDHHCVNTGNEKIKSFHIGYMMKVKGLHS</sequence>